<accession>F2HH91</accession>
<sequence>MKCLKWTKQFYKNSIYNMRIKTKSCKSYCDSFLIENILTHTFKSVLIKIFRTSIKTNYKLYQNIFLMNKMHIFAVNFCKIKFCFSCKKIFKPKYIKLNSVFHKMKLFNNIYIKKKFLILKNVFKLQIEVGLFFFHIFQEKFKLNISFFNLKLKEKYKKLIINICILHHMRLYYTTSNCFYFATPFFKKFLPKTEKSLKKKNKFFYKRMKVKFKEKKQINYKTCIFFYKIFFSIFGLRLKFLKKNSLSKKSKKKIFFFDFFGREFFYT</sequence>
<reference evidence="1 2" key="1">
    <citation type="journal article" date="2011" name="Genome Biol. Evol.">
        <title>Complete nucleomorph genome sequence of the nonphotosynthetic alga Cryptomonas paramecium reveals a core nucleomorph gene set.</title>
        <authorList>
            <person name="Tanifuji G."/>
            <person name="Onodera N.T."/>
            <person name="Wheeler T.J."/>
            <person name="Dlutek M."/>
            <person name="Donaher N."/>
            <person name="Archibald J.M."/>
        </authorList>
    </citation>
    <scope>NUCLEOTIDE SEQUENCE [LARGE SCALE GENOMIC DNA]</scope>
    <source>
        <strain evidence="1 2">CCAP977/2A</strain>
    </source>
</reference>
<dbReference type="GeneID" id="10446959"/>
<geneLocation type="nucleomorph" evidence="1"/>
<evidence type="ECO:0000313" key="2">
    <source>
        <dbReference type="Proteomes" id="UP000243423"/>
    </source>
</evidence>
<evidence type="ECO:0000313" key="1">
    <source>
        <dbReference type="EMBL" id="AEA38687.1"/>
    </source>
</evidence>
<dbReference type="Proteomes" id="UP000243423">
    <property type="component" value="Nucleomorph 1"/>
</dbReference>
<dbReference type="EMBL" id="CP002172">
    <property type="protein sequence ID" value="AEA38687.1"/>
    <property type="molecule type" value="Genomic_DNA"/>
</dbReference>
<gene>
    <name evidence="1" type="ORF">CPARA_1gp029</name>
</gene>
<name>F2HH91_9CRYP</name>
<dbReference type="AlphaFoldDB" id="F2HH91"/>
<keyword evidence="1" id="KW-0542">Nucleomorph</keyword>
<organism evidence="1 2">
    <name type="scientific">Cryptomonas paramaecium</name>
    <dbReference type="NCBI Taxonomy" id="2898"/>
    <lineage>
        <taxon>Eukaryota</taxon>
        <taxon>Cryptophyceae</taxon>
        <taxon>Cryptomonadales</taxon>
        <taxon>Cryptomonadaceae</taxon>
        <taxon>Cryptomonas</taxon>
    </lineage>
</organism>
<proteinExistence type="predicted"/>
<protein>
    <submittedName>
        <fullName evidence="1">Uncharacterized protein</fullName>
    </submittedName>
</protein>
<dbReference type="RefSeq" id="XP_003239585.1">
    <property type="nucleotide sequence ID" value="XM_003239537.1"/>
</dbReference>